<keyword evidence="2" id="KW-1185">Reference proteome</keyword>
<sequence length="54" mass="6154">RTNFHLRLLTKPSTITLSVKCFLILLQALIAAWPLFAGSEWCDFRDFPSLLCVS</sequence>
<gene>
    <name evidence="1" type="ORF">X975_07304</name>
</gene>
<dbReference type="EMBL" id="KK114740">
    <property type="protein sequence ID" value="KFM63206.1"/>
    <property type="molecule type" value="Genomic_DNA"/>
</dbReference>
<dbReference type="AlphaFoldDB" id="A0A087TDL7"/>
<protein>
    <submittedName>
        <fullName evidence="1">Uncharacterized protein</fullName>
    </submittedName>
</protein>
<accession>A0A087TDL7</accession>
<evidence type="ECO:0000313" key="1">
    <source>
        <dbReference type="EMBL" id="KFM63206.1"/>
    </source>
</evidence>
<name>A0A087TDL7_STEMI</name>
<proteinExistence type="predicted"/>
<feature type="non-terminal residue" evidence="1">
    <location>
        <position position="1"/>
    </location>
</feature>
<organism evidence="1 2">
    <name type="scientific">Stegodyphus mimosarum</name>
    <name type="common">African social velvet spider</name>
    <dbReference type="NCBI Taxonomy" id="407821"/>
    <lineage>
        <taxon>Eukaryota</taxon>
        <taxon>Metazoa</taxon>
        <taxon>Ecdysozoa</taxon>
        <taxon>Arthropoda</taxon>
        <taxon>Chelicerata</taxon>
        <taxon>Arachnida</taxon>
        <taxon>Araneae</taxon>
        <taxon>Araneomorphae</taxon>
        <taxon>Entelegynae</taxon>
        <taxon>Eresoidea</taxon>
        <taxon>Eresidae</taxon>
        <taxon>Stegodyphus</taxon>
    </lineage>
</organism>
<evidence type="ECO:0000313" key="2">
    <source>
        <dbReference type="Proteomes" id="UP000054359"/>
    </source>
</evidence>
<dbReference type="Proteomes" id="UP000054359">
    <property type="component" value="Unassembled WGS sequence"/>
</dbReference>
<feature type="non-terminal residue" evidence="1">
    <location>
        <position position="54"/>
    </location>
</feature>
<reference evidence="1 2" key="1">
    <citation type="submission" date="2013-11" db="EMBL/GenBank/DDBJ databases">
        <title>Genome sequencing of Stegodyphus mimosarum.</title>
        <authorList>
            <person name="Bechsgaard J."/>
        </authorList>
    </citation>
    <scope>NUCLEOTIDE SEQUENCE [LARGE SCALE GENOMIC DNA]</scope>
</reference>